<name>A0A0F9AFM3_9ZZZZ</name>
<protein>
    <submittedName>
        <fullName evidence="1">Uncharacterized protein</fullName>
    </submittedName>
</protein>
<comment type="caution">
    <text evidence="1">The sequence shown here is derived from an EMBL/GenBank/DDBJ whole genome shotgun (WGS) entry which is preliminary data.</text>
</comment>
<feature type="non-terminal residue" evidence="1">
    <location>
        <position position="242"/>
    </location>
</feature>
<sequence length="242" mass="26030">MKPRKKARRRGRLRRKLAALAAALIAAAVLLAFSPLGQQFRGLATPGPPPVPSAAIVDQTSTYDANPEFVAAATDTLEAAGYVVDYYPGEQVTVDLYRELPAHGYDLILLRVHSARVREDEHGKPIDEVVLFTSEPYTRGKHLQEQATGGLALALYHEGGDPLFGIRAGFVTSSMRGDFNGATVIMMGCNGLTSVNATAMAFLGRGAESFTSWDDLISWGHSDAATLRLLELMLVKGLGEES</sequence>
<evidence type="ECO:0000313" key="1">
    <source>
        <dbReference type="EMBL" id="KKK77319.1"/>
    </source>
</evidence>
<dbReference type="AlphaFoldDB" id="A0A0F9AFM3"/>
<dbReference type="EMBL" id="LAZR01055010">
    <property type="protein sequence ID" value="KKK77319.1"/>
    <property type="molecule type" value="Genomic_DNA"/>
</dbReference>
<accession>A0A0F9AFM3</accession>
<reference evidence="1" key="1">
    <citation type="journal article" date="2015" name="Nature">
        <title>Complex archaea that bridge the gap between prokaryotes and eukaryotes.</title>
        <authorList>
            <person name="Spang A."/>
            <person name="Saw J.H."/>
            <person name="Jorgensen S.L."/>
            <person name="Zaremba-Niedzwiedzka K."/>
            <person name="Martijn J."/>
            <person name="Lind A.E."/>
            <person name="van Eijk R."/>
            <person name="Schleper C."/>
            <person name="Guy L."/>
            <person name="Ettema T.J."/>
        </authorList>
    </citation>
    <scope>NUCLEOTIDE SEQUENCE</scope>
</reference>
<gene>
    <name evidence="1" type="ORF">LCGC14_2854800</name>
</gene>
<organism evidence="1">
    <name type="scientific">marine sediment metagenome</name>
    <dbReference type="NCBI Taxonomy" id="412755"/>
    <lineage>
        <taxon>unclassified sequences</taxon>
        <taxon>metagenomes</taxon>
        <taxon>ecological metagenomes</taxon>
    </lineage>
</organism>
<proteinExistence type="predicted"/>